<evidence type="ECO:0008006" key="3">
    <source>
        <dbReference type="Google" id="ProtNLM"/>
    </source>
</evidence>
<name>A0A401M0M0_9BACE</name>
<dbReference type="Proteomes" id="UP000288079">
    <property type="component" value="Unassembled WGS sequence"/>
</dbReference>
<organism evidence="1 2">
    <name type="scientific">Bacteroides faecalis</name>
    <dbReference type="NCBI Taxonomy" id="2447885"/>
    <lineage>
        <taxon>Bacteria</taxon>
        <taxon>Pseudomonadati</taxon>
        <taxon>Bacteroidota</taxon>
        <taxon>Bacteroidia</taxon>
        <taxon>Bacteroidales</taxon>
        <taxon>Bacteroidaceae</taxon>
        <taxon>Bacteroides</taxon>
    </lineage>
</organism>
<protein>
    <recommendedName>
        <fullName evidence="3">ATP-grasp domain-containing protein</fullName>
    </recommendedName>
</protein>
<evidence type="ECO:0000313" key="2">
    <source>
        <dbReference type="Proteomes" id="UP000288079"/>
    </source>
</evidence>
<sequence>MEKKSLYIFNPEHDLAMASGETNYMAPASARQMAADLALLPVWYAEKEAKVLAPSAYNMNFLKEIQVLLGDMAQLITEPEVADRAEWKFFPWGWDPALRKRLLSLGIDSSQLPSEEYLASLRDYSHRSYAVDLLPKLQLDEYFCGESFYFKTPAEWKAFVESQTACLLKAPLSGSGKGLKWCKGIFTSFISGWCTRVAASQGGVIGEPIYNLNSATLL</sequence>
<evidence type="ECO:0000313" key="1">
    <source>
        <dbReference type="EMBL" id="GCB37369.1"/>
    </source>
</evidence>
<gene>
    <name evidence="1" type="ORF">KGMB02408_43140</name>
</gene>
<accession>A0A401M0M0</accession>
<comment type="caution">
    <text evidence="1">The sequence shown here is derived from an EMBL/GenBank/DDBJ whole genome shotgun (WGS) entry which is preliminary data.</text>
</comment>
<dbReference type="AlphaFoldDB" id="A0A401M0M0"/>
<dbReference type="EMBL" id="BHWB01000024">
    <property type="protein sequence ID" value="GCB37369.1"/>
    <property type="molecule type" value="Genomic_DNA"/>
</dbReference>
<proteinExistence type="predicted"/>
<reference evidence="1 2" key="1">
    <citation type="submission" date="2018-10" db="EMBL/GenBank/DDBJ databases">
        <title>Draft Genome Sequence of Bacteroides sp. KCTC 15687.</title>
        <authorList>
            <person name="Yu S.Y."/>
            <person name="Kim J.S."/>
            <person name="Oh B.S."/>
            <person name="Park S.H."/>
            <person name="Kang S.W."/>
            <person name="Park J.E."/>
            <person name="Choi S.H."/>
            <person name="Han K.I."/>
            <person name="Lee K.C."/>
            <person name="Eom M.K."/>
            <person name="Suh M.K."/>
            <person name="Lee D.H."/>
            <person name="Yoon H."/>
            <person name="Kim B."/>
            <person name="Yang S.J."/>
            <person name="Lee J.S."/>
            <person name="Lee J.H."/>
        </authorList>
    </citation>
    <scope>NUCLEOTIDE SEQUENCE [LARGE SCALE GENOMIC DNA]</scope>
    <source>
        <strain evidence="1 2">KCTC 15687</strain>
    </source>
</reference>
<keyword evidence="2" id="KW-1185">Reference proteome</keyword>